<dbReference type="InterPro" id="IPR036388">
    <property type="entry name" value="WH-like_DNA-bd_sf"/>
</dbReference>
<evidence type="ECO:0000313" key="4">
    <source>
        <dbReference type="Proteomes" id="UP000664109"/>
    </source>
</evidence>
<sequence length="158" mass="16649">MSIGPSTRARIMAGLADGRTDAELAADLGIAVGTLQCYIAALCRQYKVPGRNALIPLAVQRGWLPAAADVPLPRPVGPLGLVLLCIAAGRTMQDIGRHAGCSESTARRHAKDVCAHYGATTRTQAVALAIRSRHLAPHQAFTTIPANPFPRTRPGRTA</sequence>
<name>A0ABS2UUL1_9ACTN</name>
<dbReference type="RefSeq" id="WP_205374908.1">
    <property type="nucleotide sequence ID" value="NZ_JAFEJA010000001.1"/>
</dbReference>
<feature type="domain" description="HTH luxR-type" evidence="2">
    <location>
        <begin position="78"/>
        <end position="129"/>
    </location>
</feature>
<keyword evidence="4" id="KW-1185">Reference proteome</keyword>
<dbReference type="EMBL" id="JAFEJA010000001">
    <property type="protein sequence ID" value="MBM9620999.1"/>
    <property type="molecule type" value="Genomic_DNA"/>
</dbReference>
<reference evidence="3 4" key="1">
    <citation type="journal article" date="2016" name="Arch. Microbiol.">
        <title>Streptomyces zhihengii sp. nov., isolated from rhizospheric soil of Psammosilene tunicoides.</title>
        <authorList>
            <person name="Huang M.J."/>
            <person name="Fei J.J."/>
            <person name="Salam N."/>
            <person name="Kim C.J."/>
            <person name="Hozzein W.N."/>
            <person name="Xiao M."/>
            <person name="Huang H.Q."/>
            <person name="Li W.J."/>
        </authorList>
    </citation>
    <scope>NUCLEOTIDE SEQUENCE [LARGE SCALE GENOMIC DNA]</scope>
    <source>
        <strain evidence="3 4">YIM T102</strain>
    </source>
</reference>
<comment type="caution">
    <text evidence="3">The sequence shown here is derived from an EMBL/GenBank/DDBJ whole genome shotgun (WGS) entry which is preliminary data.</text>
</comment>
<protein>
    <recommendedName>
        <fullName evidence="2">HTH luxR-type domain-containing protein</fullName>
    </recommendedName>
</protein>
<feature type="domain" description="HTH luxR-type" evidence="2">
    <location>
        <begin position="2"/>
        <end position="58"/>
    </location>
</feature>
<evidence type="ECO:0000313" key="3">
    <source>
        <dbReference type="EMBL" id="MBM9620999.1"/>
    </source>
</evidence>
<accession>A0ABS2UUL1</accession>
<dbReference type="PANTHER" id="PTHR43214">
    <property type="entry name" value="TWO-COMPONENT RESPONSE REGULATOR"/>
    <property type="match status" value="1"/>
</dbReference>
<dbReference type="Proteomes" id="UP000664109">
    <property type="component" value="Unassembled WGS sequence"/>
</dbReference>
<dbReference type="InterPro" id="IPR016032">
    <property type="entry name" value="Sig_transdc_resp-reg_C-effctor"/>
</dbReference>
<proteinExistence type="predicted"/>
<gene>
    <name evidence="3" type="ORF">JE024_20100</name>
</gene>
<organism evidence="3 4">
    <name type="scientific">Streptomyces zhihengii</name>
    <dbReference type="NCBI Taxonomy" id="1818004"/>
    <lineage>
        <taxon>Bacteria</taxon>
        <taxon>Bacillati</taxon>
        <taxon>Actinomycetota</taxon>
        <taxon>Actinomycetes</taxon>
        <taxon>Kitasatosporales</taxon>
        <taxon>Streptomycetaceae</taxon>
        <taxon>Streptomyces</taxon>
    </lineage>
</organism>
<dbReference type="InterPro" id="IPR000792">
    <property type="entry name" value="Tscrpt_reg_LuxR_C"/>
</dbReference>
<evidence type="ECO:0000259" key="2">
    <source>
        <dbReference type="SMART" id="SM00421"/>
    </source>
</evidence>
<dbReference type="Gene3D" id="1.10.10.10">
    <property type="entry name" value="Winged helix-like DNA-binding domain superfamily/Winged helix DNA-binding domain"/>
    <property type="match status" value="2"/>
</dbReference>
<dbReference type="SMART" id="SM00421">
    <property type="entry name" value="HTH_LUXR"/>
    <property type="match status" value="2"/>
</dbReference>
<dbReference type="SUPFAM" id="SSF46894">
    <property type="entry name" value="C-terminal effector domain of the bipartite response regulators"/>
    <property type="match status" value="2"/>
</dbReference>
<keyword evidence="1" id="KW-0238">DNA-binding</keyword>
<dbReference type="InterPro" id="IPR039420">
    <property type="entry name" value="WalR-like"/>
</dbReference>
<evidence type="ECO:0000256" key="1">
    <source>
        <dbReference type="ARBA" id="ARBA00023125"/>
    </source>
</evidence>